<keyword evidence="3" id="KW-1185">Reference proteome</keyword>
<evidence type="ECO:0000256" key="1">
    <source>
        <dbReference type="SAM" id="Phobius"/>
    </source>
</evidence>
<keyword evidence="1" id="KW-0472">Membrane</keyword>
<accession>A0AAD2D7C9</accession>
<gene>
    <name evidence="2" type="ORF">ECRASSUSDP1_LOCUS23678</name>
</gene>
<dbReference type="EMBL" id="CAMPGE010024361">
    <property type="protein sequence ID" value="CAI2382208.1"/>
    <property type="molecule type" value="Genomic_DNA"/>
</dbReference>
<feature type="transmembrane region" description="Helical" evidence="1">
    <location>
        <begin position="79"/>
        <end position="102"/>
    </location>
</feature>
<name>A0AAD2D7C9_EUPCR</name>
<reference evidence="2" key="1">
    <citation type="submission" date="2023-07" db="EMBL/GenBank/DDBJ databases">
        <authorList>
            <consortium name="AG Swart"/>
            <person name="Singh M."/>
            <person name="Singh A."/>
            <person name="Seah K."/>
            <person name="Emmerich C."/>
        </authorList>
    </citation>
    <scope>NUCLEOTIDE SEQUENCE</scope>
    <source>
        <strain evidence="2">DP1</strain>
    </source>
</reference>
<comment type="caution">
    <text evidence="2">The sequence shown here is derived from an EMBL/GenBank/DDBJ whole genome shotgun (WGS) entry which is preliminary data.</text>
</comment>
<sequence>MEQRSNSTSKGEAPLACQDLLILIAVSILYSIGKDEECGIEAKKLVLIYLIIKACFIFLRCCQCFVIFFLGKFGIISHLIWTVTWITGIIVFYIIVLTNFFSSDNDCKENAINIWVALLIITIEGIAVLSIVAILILILSCILPIFIYNSMKR</sequence>
<dbReference type="AlphaFoldDB" id="A0AAD2D7C9"/>
<keyword evidence="1" id="KW-0812">Transmembrane</keyword>
<evidence type="ECO:0000313" key="2">
    <source>
        <dbReference type="EMBL" id="CAI2382208.1"/>
    </source>
</evidence>
<keyword evidence="1" id="KW-1133">Transmembrane helix</keyword>
<proteinExistence type="predicted"/>
<evidence type="ECO:0000313" key="3">
    <source>
        <dbReference type="Proteomes" id="UP001295684"/>
    </source>
</evidence>
<protein>
    <submittedName>
        <fullName evidence="2">Uncharacterized protein</fullName>
    </submittedName>
</protein>
<dbReference type="Proteomes" id="UP001295684">
    <property type="component" value="Unassembled WGS sequence"/>
</dbReference>
<feature type="transmembrane region" description="Helical" evidence="1">
    <location>
        <begin position="45"/>
        <end position="70"/>
    </location>
</feature>
<organism evidence="2 3">
    <name type="scientific">Euplotes crassus</name>
    <dbReference type="NCBI Taxonomy" id="5936"/>
    <lineage>
        <taxon>Eukaryota</taxon>
        <taxon>Sar</taxon>
        <taxon>Alveolata</taxon>
        <taxon>Ciliophora</taxon>
        <taxon>Intramacronucleata</taxon>
        <taxon>Spirotrichea</taxon>
        <taxon>Hypotrichia</taxon>
        <taxon>Euplotida</taxon>
        <taxon>Euplotidae</taxon>
        <taxon>Moneuplotes</taxon>
    </lineage>
</organism>
<feature type="transmembrane region" description="Helical" evidence="1">
    <location>
        <begin position="114"/>
        <end position="147"/>
    </location>
</feature>